<feature type="non-terminal residue" evidence="1">
    <location>
        <position position="1"/>
    </location>
</feature>
<protein>
    <submittedName>
        <fullName evidence="1">Uncharacterized protein</fullName>
    </submittedName>
</protein>
<reference evidence="1" key="1">
    <citation type="journal article" date="2014" name="Front. Microbiol.">
        <title>High frequency of phylogenetically diverse reductive dehalogenase-homologous genes in deep subseafloor sedimentary metagenomes.</title>
        <authorList>
            <person name="Kawai M."/>
            <person name="Futagami T."/>
            <person name="Toyoda A."/>
            <person name="Takaki Y."/>
            <person name="Nishi S."/>
            <person name="Hori S."/>
            <person name="Arai W."/>
            <person name="Tsubouchi T."/>
            <person name="Morono Y."/>
            <person name="Uchiyama I."/>
            <person name="Ito T."/>
            <person name="Fujiyama A."/>
            <person name="Inagaki F."/>
            <person name="Takami H."/>
        </authorList>
    </citation>
    <scope>NUCLEOTIDE SEQUENCE</scope>
    <source>
        <strain evidence="1">Expedition CK06-06</strain>
    </source>
</reference>
<organism evidence="1">
    <name type="scientific">marine sediment metagenome</name>
    <dbReference type="NCBI Taxonomy" id="412755"/>
    <lineage>
        <taxon>unclassified sequences</taxon>
        <taxon>metagenomes</taxon>
        <taxon>ecological metagenomes</taxon>
    </lineage>
</organism>
<evidence type="ECO:0000313" key="1">
    <source>
        <dbReference type="EMBL" id="GAH15707.1"/>
    </source>
</evidence>
<comment type="caution">
    <text evidence="1">The sequence shown here is derived from an EMBL/GenBank/DDBJ whole genome shotgun (WGS) entry which is preliminary data.</text>
</comment>
<dbReference type="AlphaFoldDB" id="X1D663"/>
<name>X1D663_9ZZZZ</name>
<proteinExistence type="predicted"/>
<accession>X1D663</accession>
<sequence length="134" mass="14003">DTNWLALADAANDPNGTVKSQVDLYNVNDDSFIAGLLDFGTVYSFVGASAGNVDFPTVSTITDSAYTFLNQGVQAGDVRIVSGCTTTTANNIIFVVEHVSAGIITARGSPFTVTAAEAGTVTLTKYNPVAFHYV</sequence>
<feature type="non-terminal residue" evidence="1">
    <location>
        <position position="134"/>
    </location>
</feature>
<dbReference type="EMBL" id="BART01038269">
    <property type="protein sequence ID" value="GAH15707.1"/>
    <property type="molecule type" value="Genomic_DNA"/>
</dbReference>
<gene>
    <name evidence="1" type="ORF">S01H4_63569</name>
</gene>